<evidence type="ECO:0000256" key="3">
    <source>
        <dbReference type="SAM" id="SignalP"/>
    </source>
</evidence>
<feature type="region of interest" description="Disordered" evidence="2">
    <location>
        <begin position="470"/>
        <end position="511"/>
    </location>
</feature>
<evidence type="ECO:0000256" key="2">
    <source>
        <dbReference type="SAM" id="MobiDB-lite"/>
    </source>
</evidence>
<feature type="signal peptide" evidence="3">
    <location>
        <begin position="1"/>
        <end position="24"/>
    </location>
</feature>
<protein>
    <submittedName>
        <fullName evidence="4">Uncharacterized protein</fullName>
    </submittedName>
</protein>
<dbReference type="AlphaFoldDB" id="A0A6H1TXX3"/>
<feature type="coiled-coil region" evidence="1">
    <location>
        <begin position="188"/>
        <end position="215"/>
    </location>
</feature>
<feature type="chain" id="PRO_5026068913" evidence="3">
    <location>
        <begin position="25"/>
        <end position="511"/>
    </location>
</feature>
<reference evidence="4 5" key="1">
    <citation type="submission" date="2020-04" db="EMBL/GenBank/DDBJ databases">
        <authorList>
            <person name="Basu S."/>
            <person name="Maruthanayagam V."/>
            <person name="Chakraborty S."/>
            <person name="Pramanik A."/>
            <person name="Mukherjee J."/>
            <person name="Brink B."/>
        </authorList>
    </citation>
    <scope>NUCLEOTIDE SEQUENCE [LARGE SCALE GENOMIC DNA]</scope>
    <source>
        <strain evidence="4 5">AP17</strain>
    </source>
</reference>
<dbReference type="Proteomes" id="UP000500857">
    <property type="component" value="Chromosome"/>
</dbReference>
<dbReference type="EMBL" id="CP051167">
    <property type="protein sequence ID" value="QIZ70209.1"/>
    <property type="molecule type" value="Genomic_DNA"/>
</dbReference>
<evidence type="ECO:0000313" key="4">
    <source>
        <dbReference type="EMBL" id="QIZ70209.1"/>
    </source>
</evidence>
<name>A0A6H1TXX3_9CYAN</name>
<accession>A0A6H1TXX3</accession>
<gene>
    <name evidence="4" type="ORF">HCG48_06190</name>
</gene>
<evidence type="ECO:0000256" key="1">
    <source>
        <dbReference type="SAM" id="Coils"/>
    </source>
</evidence>
<keyword evidence="3" id="KW-0732">Signal</keyword>
<keyword evidence="5" id="KW-1185">Reference proteome</keyword>
<evidence type="ECO:0000313" key="5">
    <source>
        <dbReference type="Proteomes" id="UP000500857"/>
    </source>
</evidence>
<proteinExistence type="predicted"/>
<organism evidence="4 5">
    <name type="scientific">Oxynema aestuarii AP17</name>
    <dbReference type="NCBI Taxonomy" id="2064643"/>
    <lineage>
        <taxon>Bacteria</taxon>
        <taxon>Bacillati</taxon>
        <taxon>Cyanobacteriota</taxon>
        <taxon>Cyanophyceae</taxon>
        <taxon>Oscillatoriophycideae</taxon>
        <taxon>Oscillatoriales</taxon>
        <taxon>Oscillatoriaceae</taxon>
        <taxon>Oxynema</taxon>
        <taxon>Oxynema aestuarii</taxon>
    </lineage>
</organism>
<keyword evidence="1" id="KW-0175">Coiled coil</keyword>
<dbReference type="KEGG" id="oxy:HCG48_06190"/>
<sequence>MLLPFRKMAIATIALFSLSIPSDRAIATSIGDLLPDWSPEKAVTTNIKDARAISAWLDDFPETVPDPADASLAFAPGYYRFTVQSYCLHAGTYAPTQGDGYLLATLEGNRAELIRAILQRSLAQAQISQQDIQRLIWGIEAGANFTQYPLDFQVRIAPLLEPSEIAALSIDVESIAGRLIGRFIPDSLKRALNLYRDIRQTLTNAQATYEDLERIAILTGVAPTGKGSRTIDPGNWNYAGDGFYLRTYPQSYPTTTVELLRPAAYRLQRDARGRIIVFESGNYRIETTYEDTPGGDRLVSPEGESVPIWRFRRLHFSGPQPGDEWTVENTGWIVASSEGTDYGDRPGAKLAAIAVKTTSGDRARPQILASGGNGEPTWKTYRDRVNSAREKWEKLDRYRQELERANRPPSEDAIRDLTDLTHYRDGLEAAKNPADLEGKGEWFRDHLGRVTNGWNYVNCVLAGECDPPGDEFDRDRGDRPKPFDPSGKVAVPGNTVKQRLGLSGRLQSLPR</sequence>
<dbReference type="RefSeq" id="WP_168568364.1">
    <property type="nucleotide sequence ID" value="NZ_CP051167.1"/>
</dbReference>
<feature type="compositionally biased region" description="Basic and acidic residues" evidence="2">
    <location>
        <begin position="471"/>
        <end position="482"/>
    </location>
</feature>